<comment type="caution">
    <text evidence="4">The sequence shown here is derived from an EMBL/GenBank/DDBJ whole genome shotgun (WGS) entry which is preliminary data.</text>
</comment>
<evidence type="ECO:0000313" key="5">
    <source>
        <dbReference type="Proteomes" id="UP000580250"/>
    </source>
</evidence>
<dbReference type="GO" id="GO:0022857">
    <property type="term" value="F:transmembrane transporter activity"/>
    <property type="evidence" value="ECO:0007669"/>
    <property type="project" value="InterPro"/>
</dbReference>
<dbReference type="AlphaFoldDB" id="A0A6V7TIZ1"/>
<feature type="transmembrane region" description="Helical" evidence="2">
    <location>
        <begin position="296"/>
        <end position="317"/>
    </location>
</feature>
<dbReference type="PANTHER" id="PTHR45757:SF17">
    <property type="entry name" value="MAJOR FACILITATOR SUPERFAMILY (MFS) PROFILE DOMAIN-CONTAINING PROTEIN"/>
    <property type="match status" value="1"/>
</dbReference>
<dbReference type="EMBL" id="CAJEWN010000002">
    <property type="protein sequence ID" value="CAD2124056.1"/>
    <property type="molecule type" value="Genomic_DNA"/>
</dbReference>
<dbReference type="GO" id="GO:0016020">
    <property type="term" value="C:membrane"/>
    <property type="evidence" value="ECO:0007669"/>
    <property type="project" value="UniProtKB-SubCell"/>
</dbReference>
<dbReference type="InterPro" id="IPR011701">
    <property type="entry name" value="MFS"/>
</dbReference>
<organism evidence="4 5">
    <name type="scientific">Meloidogyne enterolobii</name>
    <name type="common">Root-knot nematode worm</name>
    <name type="synonym">Meloidogyne mayaguensis</name>
    <dbReference type="NCBI Taxonomy" id="390850"/>
    <lineage>
        <taxon>Eukaryota</taxon>
        <taxon>Metazoa</taxon>
        <taxon>Ecdysozoa</taxon>
        <taxon>Nematoda</taxon>
        <taxon>Chromadorea</taxon>
        <taxon>Rhabditida</taxon>
        <taxon>Tylenchina</taxon>
        <taxon>Tylenchomorpha</taxon>
        <taxon>Tylenchoidea</taxon>
        <taxon>Meloidogynidae</taxon>
        <taxon>Meloidogyninae</taxon>
        <taxon>Meloidogyne</taxon>
    </lineage>
</organism>
<feature type="domain" description="Major facilitator superfamily (MFS) profile" evidence="3">
    <location>
        <begin position="35"/>
        <end position="455"/>
    </location>
</feature>
<feature type="transmembrane region" description="Helical" evidence="2">
    <location>
        <begin position="196"/>
        <end position="219"/>
    </location>
</feature>
<proteinExistence type="predicted"/>
<feature type="transmembrane region" description="Helical" evidence="2">
    <location>
        <begin position="363"/>
        <end position="383"/>
    </location>
</feature>
<protein>
    <recommendedName>
        <fullName evidence="3">Major facilitator superfamily (MFS) profile domain-containing protein</fullName>
    </recommendedName>
</protein>
<dbReference type="Proteomes" id="UP000580250">
    <property type="component" value="Unassembled WGS sequence"/>
</dbReference>
<comment type="subcellular location">
    <subcellularLocation>
        <location evidence="1">Membrane</location>
        <topology evidence="1">Multi-pass membrane protein</topology>
    </subcellularLocation>
</comment>
<keyword evidence="2" id="KW-1133">Transmembrane helix</keyword>
<evidence type="ECO:0000256" key="2">
    <source>
        <dbReference type="SAM" id="Phobius"/>
    </source>
</evidence>
<keyword evidence="2" id="KW-0472">Membrane</keyword>
<dbReference type="PROSITE" id="PS50850">
    <property type="entry name" value="MFS"/>
    <property type="match status" value="1"/>
</dbReference>
<dbReference type="InterPro" id="IPR036259">
    <property type="entry name" value="MFS_trans_sf"/>
</dbReference>
<dbReference type="InterPro" id="IPR020846">
    <property type="entry name" value="MFS_dom"/>
</dbReference>
<feature type="transmembrane region" description="Helical" evidence="2">
    <location>
        <begin position="431"/>
        <end position="452"/>
    </location>
</feature>
<dbReference type="Gene3D" id="1.20.1250.20">
    <property type="entry name" value="MFS general substrate transporter like domains"/>
    <property type="match status" value="2"/>
</dbReference>
<name>A0A6V7TIZ1_MELEN</name>
<sequence>MPVQELHGIRSNSLRSILPPPKQPKKVFWLWRHNFRFFLLLIGFLLSTSLSINTNLFNFTLICMEEEETKNILTKNQQNYLMWGMGLGNLLAAFPFIFLYSKFGPRYVFFFASIISAIITGLTPLAKIYGFWLFLVVRIIQGITFAADFAALGILCTQWAPLNEHGLFLSLASSFSPFSISIANFLSGIFCSSKIFGWQFIYYISSIFCFILAILWLLFYEELPQFSSQVTSKEFNKIQNGKSNAHIEMKTIKQQIPYKAILTNGIVWICWLNAFAELLPGVFIMQYKPQYFNYVLGYSIFDTGWLTALTSLLHIPLKLIFGWASDKISFMSEKQKMILFNNISVGLPGISYIAIVFAPNPNFAFFAFISVSIFYSAACGGFYKCATLTSRQFGHLIMAGIQLNKCLAFFISPALITIFVDQIKNKKEWNYIFVLFFVLSFLANILFCIVATDKPRKFTQIIEN</sequence>
<gene>
    <name evidence="4" type="ORF">MENT_LOCUS705</name>
</gene>
<dbReference type="OrthoDB" id="2985014at2759"/>
<feature type="transmembrane region" description="Helical" evidence="2">
    <location>
        <begin position="338"/>
        <end position="357"/>
    </location>
</feature>
<dbReference type="SUPFAM" id="SSF103473">
    <property type="entry name" value="MFS general substrate transporter"/>
    <property type="match status" value="1"/>
</dbReference>
<dbReference type="Pfam" id="PF07690">
    <property type="entry name" value="MFS_1"/>
    <property type="match status" value="1"/>
</dbReference>
<feature type="transmembrane region" description="Helical" evidence="2">
    <location>
        <begin position="395"/>
        <end position="419"/>
    </location>
</feature>
<feature type="transmembrane region" description="Helical" evidence="2">
    <location>
        <begin position="167"/>
        <end position="190"/>
    </location>
</feature>
<evidence type="ECO:0000256" key="1">
    <source>
        <dbReference type="ARBA" id="ARBA00004141"/>
    </source>
</evidence>
<keyword evidence="2" id="KW-0812">Transmembrane</keyword>
<feature type="transmembrane region" description="Helical" evidence="2">
    <location>
        <begin position="256"/>
        <end position="276"/>
    </location>
</feature>
<dbReference type="PANTHER" id="PTHR45757">
    <property type="entry name" value="PROTEIN CBG23364-RELATED"/>
    <property type="match status" value="1"/>
</dbReference>
<accession>A0A6V7TIZ1</accession>
<feature type="transmembrane region" description="Helical" evidence="2">
    <location>
        <begin position="80"/>
        <end position="100"/>
    </location>
</feature>
<reference evidence="4 5" key="1">
    <citation type="submission" date="2020-08" db="EMBL/GenBank/DDBJ databases">
        <authorList>
            <person name="Koutsovoulos G."/>
            <person name="Danchin GJ E."/>
        </authorList>
    </citation>
    <scope>NUCLEOTIDE SEQUENCE [LARGE SCALE GENOMIC DNA]</scope>
</reference>
<feature type="transmembrane region" description="Helical" evidence="2">
    <location>
        <begin position="107"/>
        <end position="126"/>
    </location>
</feature>
<evidence type="ECO:0000313" key="4">
    <source>
        <dbReference type="EMBL" id="CAD2124056.1"/>
    </source>
</evidence>
<evidence type="ECO:0000259" key="3">
    <source>
        <dbReference type="PROSITE" id="PS50850"/>
    </source>
</evidence>
<feature type="transmembrane region" description="Helical" evidence="2">
    <location>
        <begin position="35"/>
        <end position="52"/>
    </location>
</feature>